<sequence>MSSGYQSRGETPPPTNGNEGRSFYKSLMDGSVEVGTLFGVPICIHNLFPLFIVVTTIIGFIPPASTESGLLNFVVLGPILFTTVLIHEGGHCWATKLVGGDVHKILLWPLGGLAYVGHSGDAADDLKVSIAGPLTHIPQCLFWVIALAMGAGSVNLTYTGDFATDMCRAAVIMNIQLALFNLFVPAFPLDGGRIFADSMLLCGVPAVRAAGIMVGTSTVFGIAIVALGFYFGQFITIFVGGWVLTQAVDLGKLVKSGMVHEHPLFAKYANVGDGERGGIAGALGGSSGRV</sequence>
<evidence type="ECO:0000256" key="3">
    <source>
        <dbReference type="ARBA" id="ARBA00022670"/>
    </source>
</evidence>
<proteinExistence type="inferred from homology"/>
<feature type="transmembrane region" description="Helical" evidence="8">
    <location>
        <begin position="38"/>
        <end position="62"/>
    </location>
</feature>
<comment type="cofactor">
    <cofactor evidence="1">
        <name>Zn(2+)</name>
        <dbReference type="ChEBI" id="CHEBI:29105"/>
    </cofactor>
</comment>
<keyword evidence="8" id="KW-0812">Transmembrane</keyword>
<evidence type="ECO:0000256" key="2">
    <source>
        <dbReference type="ARBA" id="ARBA00007931"/>
    </source>
</evidence>
<keyword evidence="8" id="KW-1133">Transmembrane helix</keyword>
<dbReference type="EMBL" id="GG663739">
    <property type="protein sequence ID" value="EEH57375.1"/>
    <property type="molecule type" value="Genomic_DNA"/>
</dbReference>
<reference evidence="9 10" key="1">
    <citation type="journal article" date="2009" name="Science">
        <title>Green evolution and dynamic adaptations revealed by genomes of the marine picoeukaryotes Micromonas.</title>
        <authorList>
            <person name="Worden A.Z."/>
            <person name="Lee J.H."/>
            <person name="Mock T."/>
            <person name="Rouze P."/>
            <person name="Simmons M.P."/>
            <person name="Aerts A.L."/>
            <person name="Allen A.E."/>
            <person name="Cuvelier M.L."/>
            <person name="Derelle E."/>
            <person name="Everett M.V."/>
            <person name="Foulon E."/>
            <person name="Grimwood J."/>
            <person name="Gundlach H."/>
            <person name="Henrissat B."/>
            <person name="Napoli C."/>
            <person name="McDonald S.M."/>
            <person name="Parker M.S."/>
            <person name="Rombauts S."/>
            <person name="Salamov A."/>
            <person name="Von Dassow P."/>
            <person name="Badger J.H."/>
            <person name="Coutinho P.M."/>
            <person name="Demir E."/>
            <person name="Dubchak I."/>
            <person name="Gentemann C."/>
            <person name="Eikrem W."/>
            <person name="Gready J.E."/>
            <person name="John U."/>
            <person name="Lanier W."/>
            <person name="Lindquist E.A."/>
            <person name="Lucas S."/>
            <person name="Mayer K.F."/>
            <person name="Moreau H."/>
            <person name="Not F."/>
            <person name="Otillar R."/>
            <person name="Panaud O."/>
            <person name="Pangilinan J."/>
            <person name="Paulsen I."/>
            <person name="Piegu B."/>
            <person name="Poliakov A."/>
            <person name="Robbens S."/>
            <person name="Schmutz J."/>
            <person name="Toulza E."/>
            <person name="Wyss T."/>
            <person name="Zelensky A."/>
            <person name="Zhou K."/>
            <person name="Armbrust E.V."/>
            <person name="Bhattacharya D."/>
            <person name="Goodenough U.W."/>
            <person name="Van de Peer Y."/>
            <person name="Grigoriev I.V."/>
        </authorList>
    </citation>
    <scope>NUCLEOTIDE SEQUENCE [LARGE SCALE GENOMIC DNA]</scope>
    <source>
        <strain evidence="9 10">CCMP1545</strain>
    </source>
</reference>
<feature type="transmembrane region" description="Helical" evidence="8">
    <location>
        <begin position="141"/>
        <end position="158"/>
    </location>
</feature>
<evidence type="ECO:0000256" key="4">
    <source>
        <dbReference type="ARBA" id="ARBA00022801"/>
    </source>
</evidence>
<feature type="transmembrane region" description="Helical" evidence="8">
    <location>
        <begin position="170"/>
        <end position="189"/>
    </location>
</feature>
<dbReference type="Proteomes" id="UP000001876">
    <property type="component" value="Unassembled WGS sequence"/>
</dbReference>
<keyword evidence="6" id="KW-0482">Metalloprotease</keyword>
<feature type="transmembrane region" description="Helical" evidence="8">
    <location>
        <begin position="209"/>
        <end position="231"/>
    </location>
</feature>
<organism evidence="10">
    <name type="scientific">Micromonas pusilla (strain CCMP1545)</name>
    <name type="common">Picoplanktonic green alga</name>
    <dbReference type="NCBI Taxonomy" id="564608"/>
    <lineage>
        <taxon>Eukaryota</taxon>
        <taxon>Viridiplantae</taxon>
        <taxon>Chlorophyta</taxon>
        <taxon>Mamiellophyceae</taxon>
        <taxon>Mamiellales</taxon>
        <taxon>Mamiellaceae</taxon>
        <taxon>Micromonas</taxon>
    </lineage>
</organism>
<evidence type="ECO:0000256" key="8">
    <source>
        <dbReference type="SAM" id="Phobius"/>
    </source>
</evidence>
<dbReference type="AlphaFoldDB" id="C1MRR6"/>
<evidence type="ECO:0000256" key="5">
    <source>
        <dbReference type="ARBA" id="ARBA00022833"/>
    </source>
</evidence>
<feature type="transmembrane region" description="Helical" evidence="8">
    <location>
        <begin position="69"/>
        <end position="87"/>
    </location>
</feature>
<dbReference type="GO" id="GO:0006508">
    <property type="term" value="P:proteolysis"/>
    <property type="evidence" value="ECO:0007669"/>
    <property type="project" value="UniProtKB-KW"/>
</dbReference>
<evidence type="ECO:0000313" key="10">
    <source>
        <dbReference type="Proteomes" id="UP000001876"/>
    </source>
</evidence>
<dbReference type="RefSeq" id="XP_003058920.1">
    <property type="nucleotide sequence ID" value="XM_003058874.1"/>
</dbReference>
<gene>
    <name evidence="9" type="ORF">MICPUCDRAFT_58200</name>
</gene>
<evidence type="ECO:0000256" key="7">
    <source>
        <dbReference type="SAM" id="MobiDB-lite"/>
    </source>
</evidence>
<keyword evidence="10" id="KW-1185">Reference proteome</keyword>
<keyword evidence="4" id="KW-0378">Hydrolase</keyword>
<dbReference type="GO" id="GO:0008237">
    <property type="term" value="F:metallopeptidase activity"/>
    <property type="evidence" value="ECO:0007669"/>
    <property type="project" value="UniProtKB-KW"/>
</dbReference>
<dbReference type="PANTHER" id="PTHR39188:SF3">
    <property type="entry name" value="STAGE IV SPORULATION PROTEIN FB"/>
    <property type="match status" value="1"/>
</dbReference>
<evidence type="ECO:0000313" key="9">
    <source>
        <dbReference type="EMBL" id="EEH57375.1"/>
    </source>
</evidence>
<protein>
    <submittedName>
        <fullName evidence="9">Predicted protein</fullName>
    </submittedName>
</protein>
<evidence type="ECO:0000256" key="6">
    <source>
        <dbReference type="ARBA" id="ARBA00023049"/>
    </source>
</evidence>
<keyword evidence="3" id="KW-0645">Protease</keyword>
<name>C1MRR6_MICPC</name>
<dbReference type="KEGG" id="mpp:MICPUCDRAFT_58200"/>
<comment type="similarity">
    <text evidence="2">Belongs to the peptidase M50B family.</text>
</comment>
<dbReference type="OMA" id="TIFVGGW"/>
<accession>C1MRR6</accession>
<keyword evidence="5" id="KW-0862">Zinc</keyword>
<dbReference type="GeneID" id="9683995"/>
<dbReference type="PANTHER" id="PTHR39188">
    <property type="entry name" value="MEMBRANE-ASSOCIATED ZINC METALLOPROTEASE M50B"/>
    <property type="match status" value="1"/>
</dbReference>
<feature type="region of interest" description="Disordered" evidence="7">
    <location>
        <begin position="1"/>
        <end position="20"/>
    </location>
</feature>
<keyword evidence="8" id="KW-0472">Membrane</keyword>
<evidence type="ECO:0000256" key="1">
    <source>
        <dbReference type="ARBA" id="ARBA00001947"/>
    </source>
</evidence>
<dbReference type="OrthoDB" id="497749at2759"/>